<keyword evidence="1" id="KW-1133">Transmembrane helix</keyword>
<dbReference type="RefSeq" id="WP_252853633.1">
    <property type="nucleotide sequence ID" value="NZ_JAMXLR010000055.1"/>
</dbReference>
<sequence length="181" mass="20365">MDDSDDRIRIDENVVMPDLEGQPPPPRVYPRLIRRLRIVMWLAAVGGLVMLAGGGYEYHRMQRLGREGKQVPGTLVDSSTLNTGKGRTSYHLVLDYKPPDSETTYRKEFFVDQTVYNQAQQAGQVPVTYLPSDPTLSTGNQQAKGDTEPLVIGGGLLLVAVGIWAYLRWQIRRVMRYVMGE</sequence>
<feature type="transmembrane region" description="Helical" evidence="1">
    <location>
        <begin position="150"/>
        <end position="167"/>
    </location>
</feature>
<evidence type="ECO:0000256" key="1">
    <source>
        <dbReference type="SAM" id="Phobius"/>
    </source>
</evidence>
<keyword evidence="3" id="KW-1185">Reference proteome</keyword>
<reference evidence="2" key="1">
    <citation type="submission" date="2022-06" db="EMBL/GenBank/DDBJ databases">
        <title>Aeoliella straminimaris, a novel planctomycete from sediments.</title>
        <authorList>
            <person name="Vitorino I.R."/>
            <person name="Lage O.M."/>
        </authorList>
    </citation>
    <scope>NUCLEOTIDE SEQUENCE</scope>
    <source>
        <strain evidence="2">ICT_H6.2</strain>
    </source>
</reference>
<keyword evidence="1" id="KW-0812">Transmembrane</keyword>
<gene>
    <name evidence="2" type="ORF">NG895_16540</name>
</gene>
<proteinExistence type="predicted"/>
<accession>A0A9X2JH78</accession>
<keyword evidence="1" id="KW-0472">Membrane</keyword>
<evidence type="ECO:0000313" key="3">
    <source>
        <dbReference type="Proteomes" id="UP001155241"/>
    </source>
</evidence>
<dbReference type="EMBL" id="JAMXLR010000055">
    <property type="protein sequence ID" value="MCO6045521.1"/>
    <property type="molecule type" value="Genomic_DNA"/>
</dbReference>
<name>A0A9X2JH78_9BACT</name>
<dbReference type="Proteomes" id="UP001155241">
    <property type="component" value="Unassembled WGS sequence"/>
</dbReference>
<feature type="transmembrane region" description="Helical" evidence="1">
    <location>
        <begin position="38"/>
        <end position="56"/>
    </location>
</feature>
<comment type="caution">
    <text evidence="2">The sequence shown here is derived from an EMBL/GenBank/DDBJ whole genome shotgun (WGS) entry which is preliminary data.</text>
</comment>
<protein>
    <submittedName>
        <fullName evidence="2">DUF3592 domain-containing protein</fullName>
    </submittedName>
</protein>
<organism evidence="2 3">
    <name type="scientific">Aeoliella straminimaris</name>
    <dbReference type="NCBI Taxonomy" id="2954799"/>
    <lineage>
        <taxon>Bacteria</taxon>
        <taxon>Pseudomonadati</taxon>
        <taxon>Planctomycetota</taxon>
        <taxon>Planctomycetia</taxon>
        <taxon>Pirellulales</taxon>
        <taxon>Lacipirellulaceae</taxon>
        <taxon>Aeoliella</taxon>
    </lineage>
</organism>
<dbReference type="AlphaFoldDB" id="A0A9X2JH78"/>
<evidence type="ECO:0000313" key="2">
    <source>
        <dbReference type="EMBL" id="MCO6045521.1"/>
    </source>
</evidence>